<dbReference type="Proteomes" id="UP001497623">
    <property type="component" value="Unassembled WGS sequence"/>
</dbReference>
<dbReference type="AlphaFoldDB" id="A0AAV2RP07"/>
<reference evidence="2 3" key="1">
    <citation type="submission" date="2024-05" db="EMBL/GenBank/DDBJ databases">
        <authorList>
            <person name="Wallberg A."/>
        </authorList>
    </citation>
    <scope>NUCLEOTIDE SEQUENCE [LARGE SCALE GENOMIC DNA]</scope>
</reference>
<keyword evidence="3" id="KW-1185">Reference proteome</keyword>
<keyword evidence="1" id="KW-0732">Signal</keyword>
<organism evidence="2 3">
    <name type="scientific">Meganyctiphanes norvegica</name>
    <name type="common">Northern krill</name>
    <name type="synonym">Thysanopoda norvegica</name>
    <dbReference type="NCBI Taxonomy" id="48144"/>
    <lineage>
        <taxon>Eukaryota</taxon>
        <taxon>Metazoa</taxon>
        <taxon>Ecdysozoa</taxon>
        <taxon>Arthropoda</taxon>
        <taxon>Crustacea</taxon>
        <taxon>Multicrustacea</taxon>
        <taxon>Malacostraca</taxon>
        <taxon>Eumalacostraca</taxon>
        <taxon>Eucarida</taxon>
        <taxon>Euphausiacea</taxon>
        <taxon>Euphausiidae</taxon>
        <taxon>Meganyctiphanes</taxon>
    </lineage>
</organism>
<sequence>MQESMAVHVLILCLVAASATASDDILNNDLQRFILHYIHHQNYQRLHILQSYNRQGNASRLAWVRWTSSTLLLSLDQKSIYSRLVQRPENLLQYQQPPVGSANMNGTSAEKRGGEPRYLILAPLLSKEDQLDIAE</sequence>
<protein>
    <submittedName>
        <fullName evidence="2">Uncharacterized protein</fullName>
    </submittedName>
</protein>
<dbReference type="EMBL" id="CAXKWB010027089">
    <property type="protein sequence ID" value="CAL4131299.1"/>
    <property type="molecule type" value="Genomic_DNA"/>
</dbReference>
<proteinExistence type="predicted"/>
<comment type="caution">
    <text evidence="2">The sequence shown here is derived from an EMBL/GenBank/DDBJ whole genome shotgun (WGS) entry which is preliminary data.</text>
</comment>
<evidence type="ECO:0000313" key="2">
    <source>
        <dbReference type="EMBL" id="CAL4131299.1"/>
    </source>
</evidence>
<feature type="signal peptide" evidence="1">
    <location>
        <begin position="1"/>
        <end position="21"/>
    </location>
</feature>
<evidence type="ECO:0000256" key="1">
    <source>
        <dbReference type="SAM" id="SignalP"/>
    </source>
</evidence>
<name>A0AAV2RP07_MEGNR</name>
<feature type="non-terminal residue" evidence="2">
    <location>
        <position position="135"/>
    </location>
</feature>
<gene>
    <name evidence="2" type="ORF">MNOR_LOCUS26731</name>
</gene>
<feature type="chain" id="PRO_5043494997" evidence="1">
    <location>
        <begin position="22"/>
        <end position="135"/>
    </location>
</feature>
<evidence type="ECO:0000313" key="3">
    <source>
        <dbReference type="Proteomes" id="UP001497623"/>
    </source>
</evidence>
<accession>A0AAV2RP07</accession>